<dbReference type="Proteomes" id="UP001174997">
    <property type="component" value="Unassembled WGS sequence"/>
</dbReference>
<evidence type="ECO:0000256" key="1">
    <source>
        <dbReference type="SAM" id="SignalP"/>
    </source>
</evidence>
<keyword evidence="1" id="KW-0732">Signal</keyword>
<gene>
    <name evidence="2" type="ORF">QBC41DRAFT_299476</name>
</gene>
<organism evidence="2 3">
    <name type="scientific">Cercophora samala</name>
    <dbReference type="NCBI Taxonomy" id="330535"/>
    <lineage>
        <taxon>Eukaryota</taxon>
        <taxon>Fungi</taxon>
        <taxon>Dikarya</taxon>
        <taxon>Ascomycota</taxon>
        <taxon>Pezizomycotina</taxon>
        <taxon>Sordariomycetes</taxon>
        <taxon>Sordariomycetidae</taxon>
        <taxon>Sordariales</taxon>
        <taxon>Lasiosphaeriaceae</taxon>
        <taxon>Cercophora</taxon>
    </lineage>
</organism>
<evidence type="ECO:0000313" key="2">
    <source>
        <dbReference type="EMBL" id="KAK0672536.1"/>
    </source>
</evidence>
<proteinExistence type="predicted"/>
<feature type="chain" id="PRO_5041412336" evidence="1">
    <location>
        <begin position="20"/>
        <end position="187"/>
    </location>
</feature>
<keyword evidence="3" id="KW-1185">Reference proteome</keyword>
<reference evidence="2" key="1">
    <citation type="submission" date="2023-06" db="EMBL/GenBank/DDBJ databases">
        <title>Genome-scale phylogeny and comparative genomics of the fungal order Sordariales.</title>
        <authorList>
            <consortium name="Lawrence Berkeley National Laboratory"/>
            <person name="Hensen N."/>
            <person name="Bonometti L."/>
            <person name="Westerberg I."/>
            <person name="Brannstrom I.O."/>
            <person name="Guillou S."/>
            <person name="Cros-Aarteil S."/>
            <person name="Calhoun S."/>
            <person name="Haridas S."/>
            <person name="Kuo A."/>
            <person name="Mondo S."/>
            <person name="Pangilinan J."/>
            <person name="Riley R."/>
            <person name="Labutti K."/>
            <person name="Andreopoulos B."/>
            <person name="Lipzen A."/>
            <person name="Chen C."/>
            <person name="Yanf M."/>
            <person name="Daum C."/>
            <person name="Ng V."/>
            <person name="Clum A."/>
            <person name="Steindorff A."/>
            <person name="Ohm R."/>
            <person name="Martin F."/>
            <person name="Silar P."/>
            <person name="Natvig D."/>
            <person name="Lalanne C."/>
            <person name="Gautier V."/>
            <person name="Ament-Velasquez S.L."/>
            <person name="Kruys A."/>
            <person name="Hutchinson M.I."/>
            <person name="Powell A.J."/>
            <person name="Barry K."/>
            <person name="Miller A.N."/>
            <person name="Grigoriev I.V."/>
            <person name="Debuchy R."/>
            <person name="Gladieux P."/>
            <person name="Thoren M.H."/>
            <person name="Johannesson H."/>
        </authorList>
    </citation>
    <scope>NUCLEOTIDE SEQUENCE</scope>
    <source>
        <strain evidence="2">CBS 307.81</strain>
    </source>
</reference>
<accession>A0AA39ZK69</accession>
<dbReference type="EMBL" id="JAULSY010000012">
    <property type="protein sequence ID" value="KAK0672536.1"/>
    <property type="molecule type" value="Genomic_DNA"/>
</dbReference>
<comment type="caution">
    <text evidence="2">The sequence shown here is derived from an EMBL/GenBank/DDBJ whole genome shotgun (WGS) entry which is preliminary data.</text>
</comment>
<name>A0AA39ZK69_9PEZI</name>
<evidence type="ECO:0000313" key="3">
    <source>
        <dbReference type="Proteomes" id="UP001174997"/>
    </source>
</evidence>
<protein>
    <submittedName>
        <fullName evidence="2">Uncharacterized protein</fullName>
    </submittedName>
</protein>
<sequence length="187" mass="20248">MHLVSSILALGAILSTALAEAAVPEIIPGTEPYCRPFPLKPFISRPHISSIPLFCTALPQCLLTLPEIVFFCNDILAPPSRRTQTVTEVSTDYTFTTIFTDTTITTFRCSTTVDGFTGLMPRETGAMRPRPKTQAARSDIPVIWFDGLDLGDITKVCKCVTPAPAAGTVTTTTTTTTTSVITVRYPF</sequence>
<dbReference type="AlphaFoldDB" id="A0AA39ZK69"/>
<feature type="signal peptide" evidence="1">
    <location>
        <begin position="1"/>
        <end position="19"/>
    </location>
</feature>